<evidence type="ECO:0000256" key="4">
    <source>
        <dbReference type="ARBA" id="ARBA00022801"/>
    </source>
</evidence>
<dbReference type="PANTHER" id="PTHR43806">
    <property type="entry name" value="PEPTIDASE S8"/>
    <property type="match status" value="1"/>
</dbReference>
<dbReference type="AlphaFoldDB" id="A0A1Y1XBW9"/>
<reference evidence="10 11" key="2">
    <citation type="submission" date="2016-08" db="EMBL/GenBank/DDBJ databases">
        <title>Pervasive Adenine N6-methylation of Active Genes in Fungi.</title>
        <authorList>
            <consortium name="DOE Joint Genome Institute"/>
            <person name="Mondo S.J."/>
            <person name="Dannebaum R.O."/>
            <person name="Kuo R.C."/>
            <person name="Labutti K."/>
            <person name="Haridas S."/>
            <person name="Kuo A."/>
            <person name="Salamov A."/>
            <person name="Ahrendt S.R."/>
            <person name="Lipzen A."/>
            <person name="Sullivan W."/>
            <person name="Andreopoulos W.B."/>
            <person name="Clum A."/>
            <person name="Lindquist E."/>
            <person name="Daum C."/>
            <person name="Ramamoorthy G.K."/>
            <person name="Gryganskyi A."/>
            <person name="Culley D."/>
            <person name="Magnuson J.K."/>
            <person name="James T.Y."/>
            <person name="O'Malley M.A."/>
            <person name="Stajich J.E."/>
            <person name="Spatafora J.W."/>
            <person name="Visel A."/>
            <person name="Grigoriev I.V."/>
        </authorList>
    </citation>
    <scope>NUCLEOTIDE SEQUENCE [LARGE SCALE GENOMIC DNA]</scope>
    <source>
        <strain evidence="10 11">S4</strain>
    </source>
</reference>
<feature type="signal peptide" evidence="8">
    <location>
        <begin position="1"/>
        <end position="22"/>
    </location>
</feature>
<dbReference type="InterPro" id="IPR000209">
    <property type="entry name" value="Peptidase_S8/S53_dom"/>
</dbReference>
<proteinExistence type="inferred from homology"/>
<dbReference type="OrthoDB" id="19448at2759"/>
<comment type="caution">
    <text evidence="10">The sequence shown here is derived from an EMBL/GenBank/DDBJ whole genome shotgun (WGS) entry which is preliminary data.</text>
</comment>
<evidence type="ECO:0000256" key="1">
    <source>
        <dbReference type="ARBA" id="ARBA00011073"/>
    </source>
</evidence>
<dbReference type="PROSITE" id="PS00138">
    <property type="entry name" value="SUBTILASE_SER"/>
    <property type="match status" value="1"/>
</dbReference>
<dbReference type="Proteomes" id="UP000193944">
    <property type="component" value="Unassembled WGS sequence"/>
</dbReference>
<feature type="domain" description="Chitin-binding type-1" evidence="9">
    <location>
        <begin position="542"/>
        <end position="588"/>
    </location>
</feature>
<feature type="disulfide bond" evidence="6">
    <location>
        <begin position="559"/>
        <end position="573"/>
    </location>
</feature>
<dbReference type="PROSITE" id="PS50941">
    <property type="entry name" value="CHIT_BIND_I_2"/>
    <property type="match status" value="1"/>
</dbReference>
<dbReference type="EMBL" id="MCFG01000077">
    <property type="protein sequence ID" value="ORX83213.1"/>
    <property type="molecule type" value="Genomic_DNA"/>
</dbReference>
<dbReference type="InterPro" id="IPR050131">
    <property type="entry name" value="Peptidase_S8_subtilisin-like"/>
</dbReference>
<keyword evidence="2 6" id="KW-0147">Chitin-binding</keyword>
<dbReference type="Gene3D" id="3.40.50.200">
    <property type="entry name" value="Peptidase S8/S53 domain"/>
    <property type="match status" value="1"/>
</dbReference>
<dbReference type="GO" id="GO:0008061">
    <property type="term" value="F:chitin binding"/>
    <property type="evidence" value="ECO:0007669"/>
    <property type="project" value="UniProtKB-UniRule"/>
</dbReference>
<name>A0A1Y1XBW9_9FUNG</name>
<dbReference type="CDD" id="cd00035">
    <property type="entry name" value="ChtBD1"/>
    <property type="match status" value="1"/>
</dbReference>
<keyword evidence="3 7" id="KW-0645">Protease</keyword>
<keyword evidence="4 7" id="KW-0378">Hydrolase</keyword>
<gene>
    <name evidence="10" type="ORF">BCR32DRAFT_243538</name>
</gene>
<evidence type="ECO:0000256" key="2">
    <source>
        <dbReference type="ARBA" id="ARBA00022669"/>
    </source>
</evidence>
<dbReference type="InterPro" id="IPR036861">
    <property type="entry name" value="Endochitinase-like_sf"/>
</dbReference>
<feature type="active site" description="Charge relay system" evidence="7">
    <location>
        <position position="286"/>
    </location>
</feature>
<dbReference type="InterPro" id="IPR015500">
    <property type="entry name" value="Peptidase_S8_subtilisin-rel"/>
</dbReference>
<feature type="chain" id="PRO_5012892207" evidence="8">
    <location>
        <begin position="23"/>
        <end position="590"/>
    </location>
</feature>
<evidence type="ECO:0000259" key="9">
    <source>
        <dbReference type="PROSITE" id="PS50941"/>
    </source>
</evidence>
<dbReference type="STRING" id="1754192.A0A1Y1XBW9"/>
<evidence type="ECO:0000313" key="11">
    <source>
        <dbReference type="Proteomes" id="UP000193944"/>
    </source>
</evidence>
<sequence>MKKFINLFFLLVTTLFINFSIAKSIDTWENKSANDTVSSFDNHQMTDIEENLYGDNYYIVFANYTLVDASESTHNKRQEKEEKQKEFIYSLMNEINNLIVGNIDTYEDPNTVEEIINNEKLRKRNEQNDEDNIGTVIRLTTLNEISILSAYLSEELIEHVKDMSGVYDCMPNRRFNYGTTYNSNDIKNDTKWKSFKVKKADGHLSLISQGKYDKNLVGKYDTNYYYPESNGKDVDIYIIDSSFNFNQKEFDDTNRTVKCIGVFNEYGNYINNYTEKYCVSPSKYEHGTVVADMAGGINHGVATNANIYGIAVDLKPSFASIMASLNRIKKFYLNNKKGIRRNIFNFSFGYYSYLSTKTSDVVALENVIDDLVNNYNAVFFACAYNDGLPVKDENNNKGMYPCILDNVICVGSTNGMYESDYPITNSMRPEVYMKASFSNYGDGVDIYAPGYVSIPFLYSLNYVLSPPNSYWSGTSFSTPIVAGIAASIMSENPTTQFNKETMFNYLKQTGIKNAIEDIEFNDPSNLFANNGKHIVYSSDDTYNGCGINAGNNKCGNDLCCSYNGYCVDDKNLCKIENGCQSKYGLCNYKY</sequence>
<evidence type="ECO:0000313" key="10">
    <source>
        <dbReference type="EMBL" id="ORX83213.1"/>
    </source>
</evidence>
<dbReference type="GO" id="GO:0006508">
    <property type="term" value="P:proteolysis"/>
    <property type="evidence" value="ECO:0007669"/>
    <property type="project" value="UniProtKB-KW"/>
</dbReference>
<dbReference type="GO" id="GO:0005615">
    <property type="term" value="C:extracellular space"/>
    <property type="evidence" value="ECO:0007669"/>
    <property type="project" value="TreeGrafter"/>
</dbReference>
<protein>
    <submittedName>
        <fullName evidence="10">Subtilisin-like protein</fullName>
    </submittedName>
</protein>
<feature type="active site" description="Charge relay system" evidence="7">
    <location>
        <position position="240"/>
    </location>
</feature>
<reference evidence="10 11" key="1">
    <citation type="submission" date="2016-08" db="EMBL/GenBank/DDBJ databases">
        <title>A Parts List for Fungal Cellulosomes Revealed by Comparative Genomics.</title>
        <authorList>
            <consortium name="DOE Joint Genome Institute"/>
            <person name="Haitjema C.H."/>
            <person name="Gilmore S.P."/>
            <person name="Henske J.K."/>
            <person name="Solomon K.V."/>
            <person name="De Groot R."/>
            <person name="Kuo A."/>
            <person name="Mondo S.J."/>
            <person name="Salamov A.A."/>
            <person name="Labutti K."/>
            <person name="Zhao Z."/>
            <person name="Chiniquy J."/>
            <person name="Barry K."/>
            <person name="Brewer H.M."/>
            <person name="Purvine S.O."/>
            <person name="Wright A.T."/>
            <person name="Boxma B."/>
            <person name="Van Alen T."/>
            <person name="Hackstein J.H."/>
            <person name="Baker S.E."/>
            <person name="Grigoriev I.V."/>
            <person name="O'Malley M.A."/>
        </authorList>
    </citation>
    <scope>NUCLEOTIDE SEQUENCE [LARGE SCALE GENOMIC DNA]</scope>
    <source>
        <strain evidence="10 11">S4</strain>
    </source>
</reference>
<dbReference type="InterPro" id="IPR036852">
    <property type="entry name" value="Peptidase_S8/S53_dom_sf"/>
</dbReference>
<dbReference type="InterPro" id="IPR001002">
    <property type="entry name" value="Chitin-bd_1"/>
</dbReference>
<dbReference type="GO" id="GO:0004252">
    <property type="term" value="F:serine-type endopeptidase activity"/>
    <property type="evidence" value="ECO:0007669"/>
    <property type="project" value="UniProtKB-UniRule"/>
</dbReference>
<feature type="disulfide bond" evidence="6">
    <location>
        <begin position="554"/>
        <end position="566"/>
    </location>
</feature>
<organism evidence="10 11">
    <name type="scientific">Anaeromyces robustus</name>
    <dbReference type="NCBI Taxonomy" id="1754192"/>
    <lineage>
        <taxon>Eukaryota</taxon>
        <taxon>Fungi</taxon>
        <taxon>Fungi incertae sedis</taxon>
        <taxon>Chytridiomycota</taxon>
        <taxon>Chytridiomycota incertae sedis</taxon>
        <taxon>Neocallimastigomycetes</taxon>
        <taxon>Neocallimastigales</taxon>
        <taxon>Neocallimastigaceae</taxon>
        <taxon>Anaeromyces</taxon>
    </lineage>
</organism>
<evidence type="ECO:0000256" key="3">
    <source>
        <dbReference type="ARBA" id="ARBA00022670"/>
    </source>
</evidence>
<keyword evidence="5 7" id="KW-0720">Serine protease</keyword>
<keyword evidence="8" id="KW-0732">Signal</keyword>
<dbReference type="SUPFAM" id="SSF52743">
    <property type="entry name" value="Subtilisin-like"/>
    <property type="match status" value="1"/>
</dbReference>
<dbReference type="InterPro" id="IPR023828">
    <property type="entry name" value="Peptidase_S8_Ser-AS"/>
</dbReference>
<feature type="active site" description="Charge relay system" evidence="7">
    <location>
        <position position="475"/>
    </location>
</feature>
<feature type="disulfide bond" evidence="6">
    <location>
        <begin position="545"/>
        <end position="560"/>
    </location>
</feature>
<keyword evidence="11" id="KW-1185">Reference proteome</keyword>
<dbReference type="PROSITE" id="PS51892">
    <property type="entry name" value="SUBTILASE"/>
    <property type="match status" value="1"/>
</dbReference>
<evidence type="ECO:0000256" key="5">
    <source>
        <dbReference type="ARBA" id="ARBA00022825"/>
    </source>
</evidence>
<dbReference type="PANTHER" id="PTHR43806:SF11">
    <property type="entry name" value="CEREVISIN-RELATED"/>
    <property type="match status" value="1"/>
</dbReference>
<dbReference type="Pfam" id="PF00082">
    <property type="entry name" value="Peptidase_S8"/>
    <property type="match status" value="1"/>
</dbReference>
<dbReference type="Gene3D" id="3.30.60.10">
    <property type="entry name" value="Endochitinase-like"/>
    <property type="match status" value="1"/>
</dbReference>
<dbReference type="PRINTS" id="PR00723">
    <property type="entry name" value="SUBTILISIN"/>
</dbReference>
<keyword evidence="6" id="KW-1015">Disulfide bond</keyword>
<evidence type="ECO:0000256" key="8">
    <source>
        <dbReference type="SAM" id="SignalP"/>
    </source>
</evidence>
<evidence type="ECO:0000256" key="7">
    <source>
        <dbReference type="PROSITE-ProRule" id="PRU01240"/>
    </source>
</evidence>
<accession>A0A1Y1XBW9</accession>
<evidence type="ECO:0000256" key="6">
    <source>
        <dbReference type="PROSITE-ProRule" id="PRU00261"/>
    </source>
</evidence>
<comment type="caution">
    <text evidence="6">Lacks conserved residue(s) required for the propagation of feature annotation.</text>
</comment>
<comment type="similarity">
    <text evidence="1 7">Belongs to the peptidase S8 family.</text>
</comment>